<proteinExistence type="predicted"/>
<evidence type="ECO:0000313" key="8">
    <source>
        <dbReference type="Proteomes" id="UP001497623"/>
    </source>
</evidence>
<dbReference type="SMART" id="SM00285">
    <property type="entry name" value="PBD"/>
    <property type="match status" value="1"/>
</dbReference>
<dbReference type="InterPro" id="IPR036936">
    <property type="entry name" value="CRIB_dom_sf"/>
</dbReference>
<dbReference type="Gene3D" id="3.90.810.10">
    <property type="entry name" value="CRIB domain"/>
    <property type="match status" value="1"/>
</dbReference>
<dbReference type="GO" id="GO:0007015">
    <property type="term" value="P:actin filament organization"/>
    <property type="evidence" value="ECO:0007669"/>
    <property type="project" value="InterPro"/>
</dbReference>
<protein>
    <recommendedName>
        <fullName evidence="6">CRIB domain-containing protein</fullName>
    </recommendedName>
</protein>
<sequence length="157" mass="17800">EEFGQAIEARLLAKQKKKTERKRLNSGSRQVDLQVFPQNLPPPPQQQQQQQQEQPQPSSKKKKSKKPGKKGKRDIRTLDISTPTNFQHISHVGFDPNQDDNEVLKGFFDIVGVKPEQLSDPNTKAFILDFINQNGGIQKAKEEADLYCTLPVKPKAE</sequence>
<evidence type="ECO:0000256" key="2">
    <source>
        <dbReference type="ARBA" id="ARBA00022490"/>
    </source>
</evidence>
<keyword evidence="8" id="KW-1185">Reference proteome</keyword>
<feature type="compositionally biased region" description="Basic residues" evidence="5">
    <location>
        <begin position="59"/>
        <end position="73"/>
    </location>
</feature>
<feature type="non-terminal residue" evidence="7">
    <location>
        <position position="1"/>
    </location>
</feature>
<comment type="subcellular location">
    <subcellularLocation>
        <location evidence="1">Cytoplasm</location>
        <location evidence="1">Cytoskeleton</location>
    </subcellularLocation>
</comment>
<evidence type="ECO:0000256" key="5">
    <source>
        <dbReference type="SAM" id="MobiDB-lite"/>
    </source>
</evidence>
<evidence type="ECO:0000256" key="4">
    <source>
        <dbReference type="ARBA" id="ARBA00023212"/>
    </source>
</evidence>
<dbReference type="SUPFAM" id="SSF47912">
    <property type="entry name" value="Wiscott-Aldrich syndrome protein, WASP, C-terminal domain"/>
    <property type="match status" value="1"/>
</dbReference>
<dbReference type="Pfam" id="PF00786">
    <property type="entry name" value="PBD"/>
    <property type="match status" value="1"/>
</dbReference>
<name>A0AAV2SJH8_MEGNR</name>
<reference evidence="7 8" key="1">
    <citation type="submission" date="2024-05" db="EMBL/GenBank/DDBJ databases">
        <authorList>
            <person name="Wallberg A."/>
        </authorList>
    </citation>
    <scope>NUCLEOTIDE SEQUENCE [LARGE SCALE GENOMIC DNA]</scope>
</reference>
<dbReference type="Proteomes" id="UP001497623">
    <property type="component" value="Unassembled WGS sequence"/>
</dbReference>
<dbReference type="GO" id="GO:0005856">
    <property type="term" value="C:cytoskeleton"/>
    <property type="evidence" value="ECO:0007669"/>
    <property type="project" value="UniProtKB-SubCell"/>
</dbReference>
<dbReference type="PROSITE" id="PS50108">
    <property type="entry name" value="CRIB"/>
    <property type="match status" value="1"/>
</dbReference>
<evidence type="ECO:0000256" key="3">
    <source>
        <dbReference type="ARBA" id="ARBA00022553"/>
    </source>
</evidence>
<organism evidence="7 8">
    <name type="scientific">Meganyctiphanes norvegica</name>
    <name type="common">Northern krill</name>
    <name type="synonym">Thysanopoda norvegica</name>
    <dbReference type="NCBI Taxonomy" id="48144"/>
    <lineage>
        <taxon>Eukaryota</taxon>
        <taxon>Metazoa</taxon>
        <taxon>Ecdysozoa</taxon>
        <taxon>Arthropoda</taxon>
        <taxon>Crustacea</taxon>
        <taxon>Multicrustacea</taxon>
        <taxon>Malacostraca</taxon>
        <taxon>Eumalacostraca</taxon>
        <taxon>Eucarida</taxon>
        <taxon>Euphausiacea</taxon>
        <taxon>Euphausiidae</taxon>
        <taxon>Meganyctiphanes</taxon>
    </lineage>
</organism>
<dbReference type="EMBL" id="CAXKWB010076780">
    <property type="protein sequence ID" value="CAL4200769.1"/>
    <property type="molecule type" value="Genomic_DNA"/>
</dbReference>
<evidence type="ECO:0000313" key="7">
    <source>
        <dbReference type="EMBL" id="CAL4200769.1"/>
    </source>
</evidence>
<evidence type="ECO:0000259" key="6">
    <source>
        <dbReference type="PROSITE" id="PS50108"/>
    </source>
</evidence>
<comment type="caution">
    <text evidence="7">The sequence shown here is derived from an EMBL/GenBank/DDBJ whole genome shotgun (WGS) entry which is preliminary data.</text>
</comment>
<keyword evidence="2" id="KW-0963">Cytoplasm</keyword>
<keyword evidence="4" id="KW-0206">Cytoskeleton</keyword>
<feature type="region of interest" description="Disordered" evidence="5">
    <location>
        <begin position="14"/>
        <end position="82"/>
    </location>
</feature>
<gene>
    <name evidence="7" type="ORF">MNOR_LOCUS37563</name>
</gene>
<dbReference type="AlphaFoldDB" id="A0AAV2SJH8"/>
<evidence type="ECO:0000256" key="1">
    <source>
        <dbReference type="ARBA" id="ARBA00004245"/>
    </source>
</evidence>
<accession>A0AAV2SJH8</accession>
<dbReference type="InterPro" id="IPR011026">
    <property type="entry name" value="WAS_C"/>
</dbReference>
<feature type="non-terminal residue" evidence="7">
    <location>
        <position position="157"/>
    </location>
</feature>
<feature type="compositionally biased region" description="Low complexity" evidence="5">
    <location>
        <begin position="46"/>
        <end position="58"/>
    </location>
</feature>
<feature type="domain" description="CRIB" evidence="6">
    <location>
        <begin position="80"/>
        <end position="93"/>
    </location>
</feature>
<dbReference type="InterPro" id="IPR000095">
    <property type="entry name" value="CRIB_dom"/>
</dbReference>
<keyword evidence="3" id="KW-0597">Phosphoprotein</keyword>
<dbReference type="CDD" id="cd00132">
    <property type="entry name" value="CRIB"/>
    <property type="match status" value="1"/>
</dbReference>